<evidence type="ECO:0000259" key="3">
    <source>
        <dbReference type="Pfam" id="PF25683"/>
    </source>
</evidence>
<evidence type="ECO:0000259" key="2">
    <source>
        <dbReference type="Pfam" id="PF25496"/>
    </source>
</evidence>
<dbReference type="SUPFAM" id="SSF52540">
    <property type="entry name" value="P-loop containing nucleoside triphosphate hydrolases"/>
    <property type="match status" value="1"/>
</dbReference>
<keyword evidence="5" id="KW-1185">Reference proteome</keyword>
<evidence type="ECO:0000256" key="1">
    <source>
        <dbReference type="ARBA" id="ARBA00006828"/>
    </source>
</evidence>
<proteinExistence type="inferred from homology"/>
<dbReference type="Gene3D" id="3.40.50.300">
    <property type="entry name" value="P-loop containing nucleotide triphosphate hydrolases"/>
    <property type="match status" value="1"/>
</dbReference>
<evidence type="ECO:0000313" key="5">
    <source>
        <dbReference type="Proteomes" id="UP001164746"/>
    </source>
</evidence>
<dbReference type="Proteomes" id="UP001164746">
    <property type="component" value="Chromosome 7"/>
</dbReference>
<sequence>MGVDIQTYRARIGTNKFAFGSDVVTSSISVNFSLFLKSTTVSLFLVVMCLVLKSGAYDFSLIDAVDVANEKKAEQNLELQLPSIDAVRYIPALLGPLWNCLVLKQRIAGFTGAVLFIGLLLLRGGIEPNPGPIPEFPMVIRLTDKLKLTVKCGKLHEIQKACLLVGDEFQKQNQKVLRVPFPVWDDYKPYTAKNVVTFGNDLRNALVKGLTQCEERRCSTVAFTAIVAGNSCQELSEVYIGYGILEFCKETKGTLQEIQIVGGDEKILFDIHHCLAYMVRSYTQPPWFDISIFMTKDVAIAEEANVKLTGRARHSSISAAEVKAVFEELSLIERISQKITLNEALALDISKSESSKSDLELSDTPWALLHELLHGNWEGRDNVPDTQQDDTGDWLEENGEHVTVTEISAMDIFMATFHSCDGLLKQALFKKMYLCKLAMPFLYHSVNTNAIRVSLWPLQQFPISDGNLERCALTMKTNVITFVRLGRPQFSKSMFLNRLIQNRHDAFSIFFNRECKSGLLSRVLFKRVVEIFWDTPANENKPIRTYMNVRSDFAEEFKSQTDIWKCLIQTTDLFVVIIELNEMVSNFENYSKLLIQIPKCVILFSEHNDIGKETKISIQDKIKKLRNNHKDKFKVISTHERGTEKETEKLLKNMLINIAEHLKTCQAELTLEERINQFNENNGHILEEDENEDLSLGKELAKCLMSEMTTEIVHTNENNSFQNCISILTPVSYYDSPKLIKTLRLQNQAEDRNEIEEQSDAIFNTRKECLSNISNTVRLLAKYLVNTRLLNMRQKYFIGWLRILIEQKIYHFLCRNIKEKEKLLDTIAESKSDKTRHESDKENEERFLELDGIIKLSSLTVERLFREISHVYDSIIELEKDPKKYRLPSVNDCVDTFSNLIIEGETVELMTESFFMPRRWLQNIFKSLDGRLPVYKIKTISVLGLQSSGKSTVLNTMFGVQFAVKSGRCTTGIQARLLPVGQHNSNNEESNYVMILDTEGLRSPLLSGVWKPTSQDNELATFVTGLGNLSIINVMGEKLADMKDILQIVIHALIKIKSSQNRISLGHKCVFIHHNVTVSFTDVYMKEVYRDFDSTLDLVAEEVVKNEGIPDIYNAKHVLKFDAGKDVHPVQNLWQGGHSLRRISPDYSKSILEIKDKVMTHLTDYGFKSFSDLSQLAFDVWDGINSEQSIFTFRSSIEMKAYYQTEDHYKLLVRNIGFLVRDEHANQCFKFMSDCQNEEELKQNRQEVVSLINEFISRNTAGMNKEFMKFLEEQKMANLGSLYVQRFENEFQELKRRIENDTNRYFDEQLVKMDTSTISSYRRDQLRYKTAEIVSSSKGKDEKKAEFDKIWSDFENEITAKTFSIQDDCLYNDFAGQFSQTCAAVFHQRKDGKGSFYEHLSGINGITKHDFNLSKTNYCTKLFFGKDFVHDIVYPWLRRIVGEFESLLSNYKTKRRLLLKNDVIGFAESFKQCHDKYVTDLKEIGIYAKPSFSSKLFADGFHIASGEFLDHNVKYDLNTGVTYQLKKYKHEMYAIFEEELEDRYEESAACKLFFLELENCLKGVIESKLPTSLCKRFLTLIPNTKRRLIA</sequence>
<feature type="domain" description="VLIG-type G" evidence="3">
    <location>
        <begin position="744"/>
        <end position="1148"/>
    </location>
</feature>
<name>A0ABY7EHX7_MYAAR</name>
<reference evidence="4" key="1">
    <citation type="submission" date="2022-11" db="EMBL/GenBank/DDBJ databases">
        <title>Centuries of genome instability and evolution in soft-shell clam transmissible cancer (bioRxiv).</title>
        <authorList>
            <person name="Hart S.F.M."/>
            <person name="Yonemitsu M.A."/>
            <person name="Giersch R.M."/>
            <person name="Beal B.F."/>
            <person name="Arriagada G."/>
            <person name="Davis B.W."/>
            <person name="Ostrander E.A."/>
            <person name="Goff S.P."/>
            <person name="Metzger M.J."/>
        </authorList>
    </citation>
    <scope>NUCLEOTIDE SEQUENCE</scope>
    <source>
        <strain evidence="4">MELC-2E11</strain>
        <tissue evidence="4">Siphon/mantle</tissue>
    </source>
</reference>
<dbReference type="Pfam" id="PF25683">
    <property type="entry name" value="URGCP_GTPase"/>
    <property type="match status" value="1"/>
</dbReference>
<dbReference type="InterPro" id="IPR043472">
    <property type="entry name" value="Macro_dom-like"/>
</dbReference>
<dbReference type="Pfam" id="PF25496">
    <property type="entry name" value="URGCP"/>
    <property type="match status" value="1"/>
</dbReference>
<dbReference type="InterPro" id="IPR052986">
    <property type="entry name" value="VLIG_GTPase"/>
</dbReference>
<dbReference type="PANTHER" id="PTHR14819:SF25">
    <property type="entry name" value="CHROMOSOME UNDETERMINED SCAFFOLD_52, WHOLE GENOME SHOTGUN SEQUENCE"/>
    <property type="match status" value="1"/>
</dbReference>
<organism evidence="4 5">
    <name type="scientific">Mya arenaria</name>
    <name type="common">Soft-shell clam</name>
    <dbReference type="NCBI Taxonomy" id="6604"/>
    <lineage>
        <taxon>Eukaryota</taxon>
        <taxon>Metazoa</taxon>
        <taxon>Spiralia</taxon>
        <taxon>Lophotrochozoa</taxon>
        <taxon>Mollusca</taxon>
        <taxon>Bivalvia</taxon>
        <taxon>Autobranchia</taxon>
        <taxon>Heteroconchia</taxon>
        <taxon>Euheterodonta</taxon>
        <taxon>Imparidentia</taxon>
        <taxon>Neoheterodontei</taxon>
        <taxon>Myida</taxon>
        <taxon>Myoidea</taxon>
        <taxon>Myidae</taxon>
        <taxon>Mya</taxon>
    </lineage>
</organism>
<dbReference type="EMBL" id="CP111018">
    <property type="protein sequence ID" value="WAR09603.1"/>
    <property type="molecule type" value="Genomic_DNA"/>
</dbReference>
<feature type="domain" description="Up-regulator of cell proliferation-like" evidence="2">
    <location>
        <begin position="407"/>
        <end position="690"/>
    </location>
</feature>
<dbReference type="PANTHER" id="PTHR14819">
    <property type="entry name" value="GTP-BINDING"/>
    <property type="match status" value="1"/>
</dbReference>
<dbReference type="Gene3D" id="3.40.220.10">
    <property type="entry name" value="Leucine Aminopeptidase, subunit E, domain 1"/>
    <property type="match status" value="1"/>
</dbReference>
<evidence type="ECO:0000313" key="4">
    <source>
        <dbReference type="EMBL" id="WAR09603.1"/>
    </source>
</evidence>
<feature type="non-terminal residue" evidence="4">
    <location>
        <position position="1590"/>
    </location>
</feature>
<dbReference type="InterPro" id="IPR030383">
    <property type="entry name" value="G_VLIG_dom"/>
</dbReference>
<comment type="similarity">
    <text evidence="1">Belongs to the TRAFAC class dynamin-like GTPase superfamily. Very large inducible GTPase (VLIG) family.</text>
</comment>
<dbReference type="InterPro" id="IPR057365">
    <property type="entry name" value="URGCP"/>
</dbReference>
<gene>
    <name evidence="4" type="ORF">MAR_034679</name>
</gene>
<protein>
    <submittedName>
        <fullName evidence="4">GVIN1-like protein</fullName>
    </submittedName>
</protein>
<accession>A0ABY7EHX7</accession>
<dbReference type="InterPro" id="IPR027417">
    <property type="entry name" value="P-loop_NTPase"/>
</dbReference>